<dbReference type="InterPro" id="IPR004827">
    <property type="entry name" value="bZIP"/>
</dbReference>
<dbReference type="PANTHER" id="PTHR23351">
    <property type="entry name" value="FOS TRANSCRIPTION FACTOR-RELATED"/>
    <property type="match status" value="1"/>
</dbReference>
<evidence type="ECO:0000259" key="2">
    <source>
        <dbReference type="PROSITE" id="PS00036"/>
    </source>
</evidence>
<feature type="compositionally biased region" description="Polar residues" evidence="1">
    <location>
        <begin position="26"/>
        <end position="38"/>
    </location>
</feature>
<dbReference type="GO" id="GO:0005634">
    <property type="term" value="C:nucleus"/>
    <property type="evidence" value="ECO:0007669"/>
    <property type="project" value="TreeGrafter"/>
</dbReference>
<feature type="compositionally biased region" description="Basic and acidic residues" evidence="1">
    <location>
        <begin position="251"/>
        <end position="261"/>
    </location>
</feature>
<feature type="compositionally biased region" description="Basic residues" evidence="1">
    <location>
        <begin position="262"/>
        <end position="271"/>
    </location>
</feature>
<dbReference type="GO" id="GO:0000978">
    <property type="term" value="F:RNA polymerase II cis-regulatory region sequence-specific DNA binding"/>
    <property type="evidence" value="ECO:0007669"/>
    <property type="project" value="TreeGrafter"/>
</dbReference>
<evidence type="ECO:0000313" key="3">
    <source>
        <dbReference type="EMBL" id="KAJ8342288.1"/>
    </source>
</evidence>
<dbReference type="Proteomes" id="UP001152622">
    <property type="component" value="Chromosome 14"/>
</dbReference>
<dbReference type="InterPro" id="IPR000837">
    <property type="entry name" value="AP-1"/>
</dbReference>
<feature type="region of interest" description="Disordered" evidence="1">
    <location>
        <begin position="221"/>
        <end position="271"/>
    </location>
</feature>
<reference evidence="3" key="1">
    <citation type="journal article" date="2023" name="Science">
        <title>Genome structures resolve the early diversification of teleost fishes.</title>
        <authorList>
            <person name="Parey E."/>
            <person name="Louis A."/>
            <person name="Montfort J."/>
            <person name="Bouchez O."/>
            <person name="Roques C."/>
            <person name="Iampietro C."/>
            <person name="Lluch J."/>
            <person name="Castinel A."/>
            <person name="Donnadieu C."/>
            <person name="Desvignes T."/>
            <person name="Floi Bucao C."/>
            <person name="Jouanno E."/>
            <person name="Wen M."/>
            <person name="Mejri S."/>
            <person name="Dirks R."/>
            <person name="Jansen H."/>
            <person name="Henkel C."/>
            <person name="Chen W.J."/>
            <person name="Zahm M."/>
            <person name="Cabau C."/>
            <person name="Klopp C."/>
            <person name="Thompson A.W."/>
            <person name="Robinson-Rechavi M."/>
            <person name="Braasch I."/>
            <person name="Lecointre G."/>
            <person name="Bobe J."/>
            <person name="Postlethwait J.H."/>
            <person name="Berthelot C."/>
            <person name="Roest Crollius H."/>
            <person name="Guiguen Y."/>
        </authorList>
    </citation>
    <scope>NUCLEOTIDE SEQUENCE</scope>
    <source>
        <strain evidence="3">WJC10195</strain>
    </source>
</reference>
<organism evidence="3 4">
    <name type="scientific">Synaphobranchus kaupii</name>
    <name type="common">Kaup's arrowtooth eel</name>
    <dbReference type="NCBI Taxonomy" id="118154"/>
    <lineage>
        <taxon>Eukaryota</taxon>
        <taxon>Metazoa</taxon>
        <taxon>Chordata</taxon>
        <taxon>Craniata</taxon>
        <taxon>Vertebrata</taxon>
        <taxon>Euteleostomi</taxon>
        <taxon>Actinopterygii</taxon>
        <taxon>Neopterygii</taxon>
        <taxon>Teleostei</taxon>
        <taxon>Anguilliformes</taxon>
        <taxon>Synaphobranchidae</taxon>
        <taxon>Synaphobranchus</taxon>
    </lineage>
</organism>
<dbReference type="EMBL" id="JAINUF010000014">
    <property type="protein sequence ID" value="KAJ8342288.1"/>
    <property type="molecule type" value="Genomic_DNA"/>
</dbReference>
<dbReference type="OrthoDB" id="5866312at2759"/>
<dbReference type="GO" id="GO:0000981">
    <property type="term" value="F:DNA-binding transcription factor activity, RNA polymerase II-specific"/>
    <property type="evidence" value="ECO:0007669"/>
    <property type="project" value="TreeGrafter"/>
</dbReference>
<feature type="compositionally biased region" description="Low complexity" evidence="1">
    <location>
        <begin position="47"/>
        <end position="71"/>
    </location>
</feature>
<dbReference type="PRINTS" id="PR00042">
    <property type="entry name" value="LEUZIPPRFOS"/>
</dbReference>
<feature type="compositionally biased region" description="Polar residues" evidence="1">
    <location>
        <begin position="1"/>
        <end position="10"/>
    </location>
</feature>
<feature type="compositionally biased region" description="Low complexity" evidence="1">
    <location>
        <begin position="11"/>
        <end position="25"/>
    </location>
</feature>
<dbReference type="Gene3D" id="1.20.5.170">
    <property type="match status" value="1"/>
</dbReference>
<gene>
    <name evidence="3" type="ORF">SKAU_G00322160</name>
</gene>
<protein>
    <recommendedName>
        <fullName evidence="2">BZIP domain-containing protein</fullName>
    </recommendedName>
</protein>
<evidence type="ECO:0000313" key="4">
    <source>
        <dbReference type="Proteomes" id="UP001152622"/>
    </source>
</evidence>
<dbReference type="SUPFAM" id="SSF57959">
    <property type="entry name" value="Leucine zipper domain"/>
    <property type="match status" value="1"/>
</dbReference>
<dbReference type="PROSITE" id="PS00036">
    <property type="entry name" value="BZIP_BASIC"/>
    <property type="match status" value="1"/>
</dbReference>
<feature type="region of interest" description="Disordered" evidence="1">
    <location>
        <begin position="1"/>
        <end position="85"/>
    </location>
</feature>
<sequence length="271" mass="30098">MYRNFGNFSRGSDQSSGTGSPTTTGANSRTVDSDTTTTQPQQPPPSLSLSQLPAPSLPSFSLSHSLPLHHPSLPPPQQKFPLGGPANFVPSLNAITSSQDLQWLVQPSLWPQPGPSTSPLPPYPTQLPQRRSPPPLLHYPAPEPRGAMATSGSTRRRPDEQFTPEELERRRIRRERNKMAAAKCRNRRRVLTDTLQTNTKNKQPPVSKLCLRIKPELRAPCRGPTSRHDHHCEPGNAFLQHGQPFSTADTSRTESHTTDKARIRHDHLRSP</sequence>
<dbReference type="PANTHER" id="PTHR23351:SF25">
    <property type="entry name" value="FOS-RELATED ANTIGEN 2"/>
    <property type="match status" value="1"/>
</dbReference>
<dbReference type="InterPro" id="IPR046347">
    <property type="entry name" value="bZIP_sf"/>
</dbReference>
<evidence type="ECO:0000256" key="1">
    <source>
        <dbReference type="SAM" id="MobiDB-lite"/>
    </source>
</evidence>
<feature type="region of interest" description="Disordered" evidence="1">
    <location>
        <begin position="107"/>
        <end position="171"/>
    </location>
</feature>
<dbReference type="AlphaFoldDB" id="A0A9Q1EP37"/>
<keyword evidence="4" id="KW-1185">Reference proteome</keyword>
<name>A0A9Q1EP37_SYNKA</name>
<accession>A0A9Q1EP37</accession>
<feature type="compositionally biased region" description="Pro residues" evidence="1">
    <location>
        <begin position="110"/>
        <end position="143"/>
    </location>
</feature>
<proteinExistence type="predicted"/>
<feature type="domain" description="BZIP" evidence="2">
    <location>
        <begin position="173"/>
        <end position="187"/>
    </location>
</feature>
<comment type="caution">
    <text evidence="3">The sequence shown here is derived from an EMBL/GenBank/DDBJ whole genome shotgun (WGS) entry which is preliminary data.</text>
</comment>